<organism evidence="2 3">
    <name type="scientific">Endozoicomonas gorgoniicola</name>
    <dbReference type="NCBI Taxonomy" id="1234144"/>
    <lineage>
        <taxon>Bacteria</taxon>
        <taxon>Pseudomonadati</taxon>
        <taxon>Pseudomonadota</taxon>
        <taxon>Gammaproteobacteria</taxon>
        <taxon>Oceanospirillales</taxon>
        <taxon>Endozoicomonadaceae</taxon>
        <taxon>Endozoicomonas</taxon>
    </lineage>
</organism>
<comment type="caution">
    <text evidence="2">The sequence shown here is derived from an EMBL/GenBank/DDBJ whole genome shotgun (WGS) entry which is preliminary data.</text>
</comment>
<evidence type="ECO:0000256" key="1">
    <source>
        <dbReference type="SAM" id="MobiDB-lite"/>
    </source>
</evidence>
<dbReference type="Proteomes" id="UP001209854">
    <property type="component" value="Unassembled WGS sequence"/>
</dbReference>
<dbReference type="Pfam" id="PF03406">
    <property type="entry name" value="Phage_fiber_2"/>
    <property type="match status" value="1"/>
</dbReference>
<feature type="compositionally biased region" description="Polar residues" evidence="1">
    <location>
        <begin position="420"/>
        <end position="444"/>
    </location>
</feature>
<dbReference type="EMBL" id="JAPFCC010000001">
    <property type="protein sequence ID" value="MCW7552122.1"/>
    <property type="molecule type" value="Genomic_DNA"/>
</dbReference>
<protein>
    <submittedName>
        <fullName evidence="2">Tail fiber protein</fullName>
    </submittedName>
</protein>
<feature type="region of interest" description="Disordered" evidence="1">
    <location>
        <begin position="324"/>
        <end position="389"/>
    </location>
</feature>
<sequence>MTDDIKPAQQLPDFYLDNQPGAPFRAELNTIIAALVSSNAGATEPKNPQAGWLWLNTSKKPWVLYRRNADNTAWIKQYDAQNRPTKNDVKLGRVPNFAATSSITDQSASKFATAKAVSTLNNNKLEKTGIAADSARLGKVPAASYALQTGNYSGLRARATTKVDVGLGRVPDYPISNSTTSKNAKAFASSKAVYDLNMAKLGKSEQAANSKLLNGKADSAFANKTHQHNAEELPTGTTSAPGIVKMNDSTGSNSTREAATANAVRKAKSEAIASGVPSGCIMMWAGTIDKVPNGWKLCDGNGKTKNGIAVPDLRNRFIVGAGSGYAPGKTGGATSARTSSSGAHSHSVKVNSAGAHSHSVTVANTTLSESQMPKHQHKAPVASNQPYGIGDDKAKTPATTYYFRRTSLTSSFGGSRPHTHSASTNSTGAHTHSASTHSAGAHTHTVSTLPPYYALAYIIKL</sequence>
<dbReference type="CDD" id="cd22641">
    <property type="entry name" value="C24-like"/>
    <property type="match status" value="1"/>
</dbReference>
<keyword evidence="3" id="KW-1185">Reference proteome</keyword>
<accession>A0ABT3MRX7</accession>
<evidence type="ECO:0000313" key="2">
    <source>
        <dbReference type="EMBL" id="MCW7552122.1"/>
    </source>
</evidence>
<dbReference type="SUPFAM" id="SSF88874">
    <property type="entry name" value="Receptor-binding domain of short tail fibre protein gp12"/>
    <property type="match status" value="1"/>
</dbReference>
<name>A0ABT3MRX7_9GAMM</name>
<feature type="compositionally biased region" description="Low complexity" evidence="1">
    <location>
        <begin position="332"/>
        <end position="345"/>
    </location>
</feature>
<reference evidence="2 3" key="1">
    <citation type="submission" date="2022-10" db="EMBL/GenBank/DDBJ databases">
        <title>High-quality genome sequences of two octocoral-associated bacteria, Endozoicomonas euniceicola EF212 and Endozoicomonas gorgoniicola PS125.</title>
        <authorList>
            <person name="Chiou Y.-J."/>
            <person name="Chen Y.-H."/>
        </authorList>
    </citation>
    <scope>NUCLEOTIDE SEQUENCE [LARGE SCALE GENOMIC DNA]</scope>
    <source>
        <strain evidence="2 3">PS125</strain>
    </source>
</reference>
<gene>
    <name evidence="2" type="ORF">NX722_05575</name>
</gene>
<proteinExistence type="predicted"/>
<dbReference type="RefSeq" id="WP_262567100.1">
    <property type="nucleotide sequence ID" value="NZ_JAPFCC010000001.1"/>
</dbReference>
<dbReference type="InterPro" id="IPR005068">
    <property type="entry name" value="Phage_lambda_Stf-r2"/>
</dbReference>
<feature type="region of interest" description="Disordered" evidence="1">
    <location>
        <begin position="409"/>
        <end position="444"/>
    </location>
</feature>
<feature type="compositionally biased region" description="Polar residues" evidence="1">
    <location>
        <begin position="358"/>
        <end position="373"/>
    </location>
</feature>
<evidence type="ECO:0000313" key="3">
    <source>
        <dbReference type="Proteomes" id="UP001209854"/>
    </source>
</evidence>